<dbReference type="PROSITE" id="PS51698">
    <property type="entry name" value="U_BOX"/>
    <property type="match status" value="1"/>
</dbReference>
<dbReference type="InterPro" id="IPR003613">
    <property type="entry name" value="Ubox_domain"/>
</dbReference>
<accession>D2V038</accession>
<dbReference type="Gene3D" id="3.30.40.10">
    <property type="entry name" value="Zinc/RING finger domain, C3HC4 (zinc finger)"/>
    <property type="match status" value="1"/>
</dbReference>
<feature type="domain" description="U-box" evidence="4">
    <location>
        <begin position="77"/>
        <end position="153"/>
    </location>
</feature>
<dbReference type="PANTHER" id="PTHR46573:SF1">
    <property type="entry name" value="WD REPEAT, SAM AND U-BOX DOMAIN-CONTAINING PROTEIN 1"/>
    <property type="match status" value="1"/>
</dbReference>
<dbReference type="VEuPathDB" id="AmoebaDB:NAEGRDRAFT_78003"/>
<feature type="coiled-coil region" evidence="1">
    <location>
        <begin position="271"/>
        <end position="314"/>
    </location>
</feature>
<reference evidence="5 6" key="1">
    <citation type="journal article" date="2010" name="Cell">
        <title>The genome of Naegleria gruberi illuminates early eukaryotic versatility.</title>
        <authorList>
            <person name="Fritz-Laylin L.K."/>
            <person name="Prochnik S.E."/>
            <person name="Ginger M.L."/>
            <person name="Dacks J.B."/>
            <person name="Carpenter M.L."/>
            <person name="Field M.C."/>
            <person name="Kuo A."/>
            <person name="Paredez A."/>
            <person name="Chapman J."/>
            <person name="Pham J."/>
            <person name="Shu S."/>
            <person name="Neupane R."/>
            <person name="Cipriano M."/>
            <person name="Mancuso J."/>
            <person name="Tu H."/>
            <person name="Salamov A."/>
            <person name="Lindquist E."/>
            <person name="Shapiro H."/>
            <person name="Lucas S."/>
            <person name="Grigoriev I.V."/>
            <person name="Cande W.Z."/>
            <person name="Fulton C."/>
            <person name="Rokhsar D.S."/>
            <person name="Dawson S.C."/>
        </authorList>
    </citation>
    <scope>NUCLEOTIDE SEQUENCE [LARGE SCALE GENOMIC DNA]</scope>
    <source>
        <strain evidence="5 6">NEG-M</strain>
    </source>
</reference>
<dbReference type="SMART" id="SM00504">
    <property type="entry name" value="Ubox"/>
    <property type="match status" value="1"/>
</dbReference>
<feature type="transmembrane region" description="Helical" evidence="3">
    <location>
        <begin position="334"/>
        <end position="357"/>
    </location>
</feature>
<feature type="compositionally biased region" description="Low complexity" evidence="2">
    <location>
        <begin position="1"/>
        <end position="24"/>
    </location>
</feature>
<sequence length="367" mass="41878">MQQHISTAAVSSSSPASANTSSLSGGLNQLQGATGVMGVMGRRLSLKSCSSDSSNNRFSQQLETEEKDKIEKWKDNLEHENHICPISHTLMVDPVVLADSGITYERSSIEKWLEKSRTCPISKKRLAGNVNQLIPNYSTKNLIEQAKEKYCNKLIGLLEQKLEDKKGIADCLDLIDSDLLIYVDKNEKRTMWEKIMLIKLRMMVLKRDLEMSGNLDEWFNKLEYELLESTHLIIREDSSAIFSFDSHQFKSVKHMLDQLETKYDTTHALAYQQIKKHLDEENKKREEFEYRYRMKQFQKAKQKEERKVRREREAALQTANNAQSATEELSTTQWLAMGAGILGAGALIAVGLFSAFSSASGRNDRRK</sequence>
<evidence type="ECO:0000256" key="1">
    <source>
        <dbReference type="SAM" id="Coils"/>
    </source>
</evidence>
<feature type="region of interest" description="Disordered" evidence="2">
    <location>
        <begin position="1"/>
        <end position="26"/>
    </location>
</feature>
<dbReference type="GeneID" id="8855268"/>
<keyword evidence="3" id="KW-1133">Transmembrane helix</keyword>
<protein>
    <submittedName>
        <fullName evidence="5">Ubox domain-containing protein</fullName>
    </submittedName>
</protein>
<dbReference type="InParanoid" id="D2V038"/>
<dbReference type="EMBL" id="GG738847">
    <property type="protein sequence ID" value="EFC49462.1"/>
    <property type="molecule type" value="Genomic_DNA"/>
</dbReference>
<evidence type="ECO:0000256" key="2">
    <source>
        <dbReference type="SAM" id="MobiDB-lite"/>
    </source>
</evidence>
<keyword evidence="3" id="KW-0472">Membrane</keyword>
<dbReference type="OrthoDB" id="10064100at2759"/>
<dbReference type="RefSeq" id="XP_002682206.1">
    <property type="nucleotide sequence ID" value="XM_002682160.1"/>
</dbReference>
<dbReference type="eggNOG" id="KOG0167">
    <property type="taxonomic scope" value="Eukaryota"/>
</dbReference>
<evidence type="ECO:0000256" key="3">
    <source>
        <dbReference type="SAM" id="Phobius"/>
    </source>
</evidence>
<dbReference type="Proteomes" id="UP000006671">
    <property type="component" value="Unassembled WGS sequence"/>
</dbReference>
<dbReference type="CDD" id="cd16655">
    <property type="entry name" value="RING-Ubox_WDSUB1-like"/>
    <property type="match status" value="1"/>
</dbReference>
<evidence type="ECO:0000313" key="6">
    <source>
        <dbReference type="Proteomes" id="UP000006671"/>
    </source>
</evidence>
<dbReference type="GO" id="GO:0016567">
    <property type="term" value="P:protein ubiquitination"/>
    <property type="evidence" value="ECO:0007669"/>
    <property type="project" value="InterPro"/>
</dbReference>
<dbReference type="InterPro" id="IPR013083">
    <property type="entry name" value="Znf_RING/FYVE/PHD"/>
</dbReference>
<dbReference type="PANTHER" id="PTHR46573">
    <property type="entry name" value="WD REPEAT, SAM AND U-BOX DOMAIN-CONTAINING PROTEIN 1"/>
    <property type="match status" value="1"/>
</dbReference>
<evidence type="ECO:0000313" key="5">
    <source>
        <dbReference type="EMBL" id="EFC49462.1"/>
    </source>
</evidence>
<dbReference type="KEGG" id="ngr:NAEGRDRAFT_78003"/>
<dbReference type="Pfam" id="PF04564">
    <property type="entry name" value="U-box"/>
    <property type="match status" value="1"/>
</dbReference>
<dbReference type="SUPFAM" id="SSF57850">
    <property type="entry name" value="RING/U-box"/>
    <property type="match status" value="1"/>
</dbReference>
<keyword evidence="6" id="KW-1185">Reference proteome</keyword>
<proteinExistence type="predicted"/>
<dbReference type="InterPro" id="IPR052085">
    <property type="entry name" value="WD-SAM-U-box"/>
</dbReference>
<evidence type="ECO:0000259" key="4">
    <source>
        <dbReference type="PROSITE" id="PS51698"/>
    </source>
</evidence>
<gene>
    <name evidence="5" type="ORF">NAEGRDRAFT_78003</name>
</gene>
<name>D2V038_NAEGR</name>
<keyword evidence="1" id="KW-0175">Coiled coil</keyword>
<dbReference type="AlphaFoldDB" id="D2V038"/>
<organism evidence="6">
    <name type="scientific">Naegleria gruberi</name>
    <name type="common">Amoeba</name>
    <dbReference type="NCBI Taxonomy" id="5762"/>
    <lineage>
        <taxon>Eukaryota</taxon>
        <taxon>Discoba</taxon>
        <taxon>Heterolobosea</taxon>
        <taxon>Tetramitia</taxon>
        <taxon>Eutetramitia</taxon>
        <taxon>Vahlkampfiidae</taxon>
        <taxon>Naegleria</taxon>
    </lineage>
</organism>
<dbReference type="GO" id="GO:0004842">
    <property type="term" value="F:ubiquitin-protein transferase activity"/>
    <property type="evidence" value="ECO:0007669"/>
    <property type="project" value="InterPro"/>
</dbReference>
<keyword evidence="3" id="KW-0812">Transmembrane</keyword>